<organism evidence="2 3">
    <name type="scientific">Thermomonas beijingensis</name>
    <dbReference type="NCBI Taxonomy" id="2872701"/>
    <lineage>
        <taxon>Bacteria</taxon>
        <taxon>Pseudomonadati</taxon>
        <taxon>Pseudomonadota</taxon>
        <taxon>Gammaproteobacteria</taxon>
        <taxon>Lysobacterales</taxon>
        <taxon>Lysobacteraceae</taxon>
        <taxon>Thermomonas</taxon>
    </lineage>
</organism>
<protein>
    <submittedName>
        <fullName evidence="2">DUF3885 domain-containing protein</fullName>
    </submittedName>
</protein>
<feature type="domain" description="DUF3885" evidence="1">
    <location>
        <begin position="3"/>
        <end position="158"/>
    </location>
</feature>
<dbReference type="RefSeq" id="WP_223629914.1">
    <property type="nucleotide sequence ID" value="NZ_JAIQDJ010000056.1"/>
</dbReference>
<dbReference type="Pfam" id="PF13021">
    <property type="entry name" value="DUF3885"/>
    <property type="match status" value="1"/>
</dbReference>
<comment type="caution">
    <text evidence="2">The sequence shown here is derived from an EMBL/GenBank/DDBJ whole genome shotgun (WGS) entry which is preliminary data.</text>
</comment>
<accession>A0ABS7THB4</accession>
<proteinExistence type="predicted"/>
<dbReference type="EMBL" id="JAIQDJ010000056">
    <property type="protein sequence ID" value="MBZ4187250.1"/>
    <property type="molecule type" value="Genomic_DNA"/>
</dbReference>
<gene>
    <name evidence="2" type="ORF">K7B09_13050</name>
</gene>
<reference evidence="2" key="1">
    <citation type="submission" date="2021-09" db="EMBL/GenBank/DDBJ databases">
        <authorList>
            <person name="Wu T."/>
            <person name="Guo S.Z."/>
        </authorList>
    </citation>
    <scope>NUCLEOTIDE SEQUENCE</scope>
    <source>
        <strain evidence="2">RSS-23</strain>
    </source>
</reference>
<feature type="non-terminal residue" evidence="2">
    <location>
        <position position="1"/>
    </location>
</feature>
<evidence type="ECO:0000259" key="1">
    <source>
        <dbReference type="Pfam" id="PF13021"/>
    </source>
</evidence>
<dbReference type="Proteomes" id="UP001430290">
    <property type="component" value="Unassembled WGS sequence"/>
</dbReference>
<keyword evidence="3" id="KW-1185">Reference proteome</keyword>
<dbReference type="InterPro" id="IPR024976">
    <property type="entry name" value="DUF3885"/>
</dbReference>
<evidence type="ECO:0000313" key="3">
    <source>
        <dbReference type="Proteomes" id="UP001430290"/>
    </source>
</evidence>
<sequence length="169" mass="18744">LQQFLSAHRKALLIAQDAFRGSDHFAVCLRDRMHEGGGLECRQLVRELKAAQIPLPAVRAFWADAVDPDDWADEEEPQVDLTLAFAAPIALLSNVLWCALAKDLGISPKLQCSVYLLNLQAGVALFPYDDRGMDVVGPNRSTLQQLYAQHRSLLLPYDLPQMQSTFGAL</sequence>
<evidence type="ECO:0000313" key="2">
    <source>
        <dbReference type="EMBL" id="MBZ4187250.1"/>
    </source>
</evidence>
<name>A0ABS7THB4_9GAMM</name>